<keyword evidence="3" id="KW-1185">Reference proteome</keyword>
<sequence length="202" mass="21757">MGPTLSRRARGALALRATHLATLPAAKLNGSRATLAPPENRRPFTVPFSYSLGARNAYISASPFRHGGLPRVPRFDPLCRRGPPHQGAVRNSPKARCPPGPQPRHLPARAASPPALIHLKALPFPLFFTTRAFSCFSVAELSSWPIPSWDRSLTQTSRPRPASIPSISQPSLSLFSPELSLSSRPAPSPLFVAACDPGCRGY</sequence>
<protein>
    <submittedName>
        <fullName evidence="2">Uncharacterized protein</fullName>
    </submittedName>
</protein>
<reference evidence="2" key="1">
    <citation type="journal article" date="2020" name="Stud. Mycol.">
        <title>101 Dothideomycetes genomes: a test case for predicting lifestyles and emergence of pathogens.</title>
        <authorList>
            <person name="Haridas S."/>
            <person name="Albert R."/>
            <person name="Binder M."/>
            <person name="Bloem J."/>
            <person name="Labutti K."/>
            <person name="Salamov A."/>
            <person name="Andreopoulos B."/>
            <person name="Baker S."/>
            <person name="Barry K."/>
            <person name="Bills G."/>
            <person name="Bluhm B."/>
            <person name="Cannon C."/>
            <person name="Castanera R."/>
            <person name="Culley D."/>
            <person name="Daum C."/>
            <person name="Ezra D."/>
            <person name="Gonzalez J."/>
            <person name="Henrissat B."/>
            <person name="Kuo A."/>
            <person name="Liang C."/>
            <person name="Lipzen A."/>
            <person name="Lutzoni F."/>
            <person name="Magnuson J."/>
            <person name="Mondo S."/>
            <person name="Nolan M."/>
            <person name="Ohm R."/>
            <person name="Pangilinan J."/>
            <person name="Park H.-J."/>
            <person name="Ramirez L."/>
            <person name="Alfaro M."/>
            <person name="Sun H."/>
            <person name="Tritt A."/>
            <person name="Yoshinaga Y."/>
            <person name="Zwiers L.-H."/>
            <person name="Turgeon B."/>
            <person name="Goodwin S."/>
            <person name="Spatafora J."/>
            <person name="Crous P."/>
            <person name="Grigoriev I."/>
        </authorList>
    </citation>
    <scope>NUCLEOTIDE SEQUENCE</scope>
    <source>
        <strain evidence="2">ATCC 16933</strain>
    </source>
</reference>
<evidence type="ECO:0000313" key="2">
    <source>
        <dbReference type="EMBL" id="KAF2456111.1"/>
    </source>
</evidence>
<dbReference type="Proteomes" id="UP000799766">
    <property type="component" value="Unassembled WGS sequence"/>
</dbReference>
<proteinExistence type="predicted"/>
<gene>
    <name evidence="2" type="ORF">BDY21DRAFT_347935</name>
</gene>
<organism evidence="2 3">
    <name type="scientific">Lineolata rhizophorae</name>
    <dbReference type="NCBI Taxonomy" id="578093"/>
    <lineage>
        <taxon>Eukaryota</taxon>
        <taxon>Fungi</taxon>
        <taxon>Dikarya</taxon>
        <taxon>Ascomycota</taxon>
        <taxon>Pezizomycotina</taxon>
        <taxon>Dothideomycetes</taxon>
        <taxon>Dothideomycetes incertae sedis</taxon>
        <taxon>Lineolatales</taxon>
        <taxon>Lineolataceae</taxon>
        <taxon>Lineolata</taxon>
    </lineage>
</organism>
<dbReference type="EMBL" id="MU001684">
    <property type="protein sequence ID" value="KAF2456111.1"/>
    <property type="molecule type" value="Genomic_DNA"/>
</dbReference>
<accession>A0A6A6NWL1</accession>
<feature type="region of interest" description="Disordered" evidence="1">
    <location>
        <begin position="78"/>
        <end position="109"/>
    </location>
</feature>
<dbReference type="AlphaFoldDB" id="A0A6A6NWL1"/>
<name>A0A6A6NWL1_9PEZI</name>
<evidence type="ECO:0000256" key="1">
    <source>
        <dbReference type="SAM" id="MobiDB-lite"/>
    </source>
</evidence>
<evidence type="ECO:0000313" key="3">
    <source>
        <dbReference type="Proteomes" id="UP000799766"/>
    </source>
</evidence>